<organism evidence="1">
    <name type="scientific">Candidatus Thiothrix putei</name>
    <dbReference type="NCBI Taxonomy" id="3080811"/>
    <lineage>
        <taxon>Bacteria</taxon>
        <taxon>Pseudomonadati</taxon>
        <taxon>Pseudomonadota</taxon>
        <taxon>Gammaproteobacteria</taxon>
        <taxon>Thiotrichales</taxon>
        <taxon>Thiotrichaceae</taxon>
        <taxon>Thiothrix</taxon>
    </lineage>
</organism>
<dbReference type="Proteomes" id="UP001301326">
    <property type="component" value="Chromosome"/>
</dbReference>
<evidence type="ECO:0000313" key="1">
    <source>
        <dbReference type="EMBL" id="WGZ92736.1"/>
    </source>
</evidence>
<accession>A0AA95H8W1</accession>
<dbReference type="EMBL" id="CP124756">
    <property type="protein sequence ID" value="WGZ92736.1"/>
    <property type="molecule type" value="Genomic_DNA"/>
</dbReference>
<proteinExistence type="predicted"/>
<dbReference type="Gene3D" id="3.40.50.300">
    <property type="entry name" value="P-loop containing nucleotide triphosphate hydrolases"/>
    <property type="match status" value="1"/>
</dbReference>
<name>A0AA95H8W1_9GAMM</name>
<dbReference type="AlphaFoldDB" id="A0AA95H8W1"/>
<gene>
    <name evidence="1" type="ORF">QJT81_12835</name>
</gene>
<protein>
    <submittedName>
        <fullName evidence="1">Uncharacterized protein</fullName>
    </submittedName>
</protein>
<reference evidence="1" key="1">
    <citation type="journal article" date="2023" name="Int. J. Mol. Sci.">
        <title>Metagenomics Revealed a New Genus 'Candidatus Thiocaldithrix dubininis' gen. nov., sp. nov. and a New Species 'Candidatus Thiothrix putei' sp. nov. in the Family Thiotrichaceae, Some Members of Which Have Traits of Both Na+- and H+-Motive Energetics.</title>
        <authorList>
            <person name="Ravin N.V."/>
            <person name="Muntyan M.S."/>
            <person name="Smolyakov D.D."/>
            <person name="Rudenko T.S."/>
            <person name="Beletsky A.V."/>
            <person name="Mardanov A.V."/>
            <person name="Grabovich M.Y."/>
        </authorList>
    </citation>
    <scope>NUCLEOTIDE SEQUENCE</scope>
    <source>
        <strain evidence="1">GKL-02</strain>
    </source>
</reference>
<reference evidence="1" key="2">
    <citation type="submission" date="2023-04" db="EMBL/GenBank/DDBJ databases">
        <authorList>
            <person name="Beletskiy A.V."/>
            <person name="Mardanov A.V."/>
            <person name="Ravin N.V."/>
        </authorList>
    </citation>
    <scope>NUCLEOTIDE SEQUENCE</scope>
    <source>
        <strain evidence="1">GKL-02</strain>
    </source>
</reference>
<dbReference type="InterPro" id="IPR027417">
    <property type="entry name" value="P-loop_NTPase"/>
</dbReference>
<sequence>MPQLHIGSLGQLQHPALVPYENRSPWLLAYDTTSLPLAAEVGEGVALQLLQQYGLGHARVALFEANPSPHFVQLKRLFAASEQRWGEQLFTAKDCLKRLTELEELVHRRFALLAQAGAADIHTYNANAARAEPIIYLLLNGLGNALSEPQPLQQLETLCSQGAAVGIIPLLLHNTQEQTDLQLPDARRKALQSFWQTVYSQSVGLDMRGQVQPLNIPSELWRLLQRFGLQVGVGQLSIPYSVKT</sequence>
<dbReference type="KEGG" id="tput:QJT81_12835"/>